<protein>
    <submittedName>
        <fullName evidence="1">Uncharacterized protein</fullName>
    </submittedName>
</protein>
<reference evidence="1" key="2">
    <citation type="journal article" date="2015" name="Fish Shellfish Immunol.">
        <title>Early steps in the European eel (Anguilla anguilla)-Vibrio vulnificus interaction in the gills: Role of the RtxA13 toxin.</title>
        <authorList>
            <person name="Callol A."/>
            <person name="Pajuelo D."/>
            <person name="Ebbesson L."/>
            <person name="Teles M."/>
            <person name="MacKenzie S."/>
            <person name="Amaro C."/>
        </authorList>
    </citation>
    <scope>NUCLEOTIDE SEQUENCE</scope>
</reference>
<evidence type="ECO:0000313" key="1">
    <source>
        <dbReference type="EMBL" id="JAH34048.1"/>
    </source>
</evidence>
<dbReference type="AlphaFoldDB" id="A0A0E9S0K0"/>
<sequence>MEKAFEYFRQPEAMQPNWRFLLQTAELRISVQNWHFLFVAPPQSCTTGETRLCSELSETANIVQAAEVQ</sequence>
<name>A0A0E9S0K0_ANGAN</name>
<accession>A0A0E9S0K0</accession>
<proteinExistence type="predicted"/>
<reference evidence="1" key="1">
    <citation type="submission" date="2014-11" db="EMBL/GenBank/DDBJ databases">
        <authorList>
            <person name="Amaro Gonzalez C."/>
        </authorList>
    </citation>
    <scope>NUCLEOTIDE SEQUENCE</scope>
</reference>
<dbReference type="EMBL" id="GBXM01074529">
    <property type="protein sequence ID" value="JAH34048.1"/>
    <property type="molecule type" value="Transcribed_RNA"/>
</dbReference>
<organism evidence="1">
    <name type="scientific">Anguilla anguilla</name>
    <name type="common">European freshwater eel</name>
    <name type="synonym">Muraena anguilla</name>
    <dbReference type="NCBI Taxonomy" id="7936"/>
    <lineage>
        <taxon>Eukaryota</taxon>
        <taxon>Metazoa</taxon>
        <taxon>Chordata</taxon>
        <taxon>Craniata</taxon>
        <taxon>Vertebrata</taxon>
        <taxon>Euteleostomi</taxon>
        <taxon>Actinopterygii</taxon>
        <taxon>Neopterygii</taxon>
        <taxon>Teleostei</taxon>
        <taxon>Anguilliformes</taxon>
        <taxon>Anguillidae</taxon>
        <taxon>Anguilla</taxon>
    </lineage>
</organism>